<dbReference type="PANTHER" id="PTHR24198">
    <property type="entry name" value="ANKYRIN REPEAT AND PROTEIN KINASE DOMAIN-CONTAINING PROTEIN"/>
    <property type="match status" value="1"/>
</dbReference>
<evidence type="ECO:0008006" key="7">
    <source>
        <dbReference type="Google" id="ProtNLM"/>
    </source>
</evidence>
<feature type="compositionally biased region" description="Polar residues" evidence="4">
    <location>
        <begin position="518"/>
        <end position="531"/>
    </location>
</feature>
<feature type="region of interest" description="Disordered" evidence="4">
    <location>
        <begin position="875"/>
        <end position="897"/>
    </location>
</feature>
<feature type="repeat" description="ANK" evidence="3">
    <location>
        <begin position="67"/>
        <end position="99"/>
    </location>
</feature>
<evidence type="ECO:0000256" key="3">
    <source>
        <dbReference type="PROSITE-ProRule" id="PRU00023"/>
    </source>
</evidence>
<feature type="compositionally biased region" description="Basic and acidic residues" evidence="4">
    <location>
        <begin position="251"/>
        <end position="263"/>
    </location>
</feature>
<dbReference type="PROSITE" id="PS50297">
    <property type="entry name" value="ANK_REP_REGION"/>
    <property type="match status" value="3"/>
</dbReference>
<dbReference type="AlphaFoldDB" id="A0A9K3GH45"/>
<accession>A0A9K3GH45</accession>
<keyword evidence="1" id="KW-0677">Repeat</keyword>
<name>A0A9K3GH45_9EUKA</name>
<dbReference type="InterPro" id="IPR036770">
    <property type="entry name" value="Ankyrin_rpt-contain_sf"/>
</dbReference>
<dbReference type="InterPro" id="IPR002110">
    <property type="entry name" value="Ankyrin_rpt"/>
</dbReference>
<feature type="repeat" description="ANK" evidence="3">
    <location>
        <begin position="709"/>
        <end position="742"/>
    </location>
</feature>
<organism evidence="5 6">
    <name type="scientific">Kipferlia bialata</name>
    <dbReference type="NCBI Taxonomy" id="797122"/>
    <lineage>
        <taxon>Eukaryota</taxon>
        <taxon>Metamonada</taxon>
        <taxon>Carpediemonas-like organisms</taxon>
        <taxon>Kipferlia</taxon>
    </lineage>
</organism>
<dbReference type="EMBL" id="BDIP01000817">
    <property type="protein sequence ID" value="GIQ82798.1"/>
    <property type="molecule type" value="Genomic_DNA"/>
</dbReference>
<dbReference type="Gene3D" id="1.25.40.20">
    <property type="entry name" value="Ankyrin repeat-containing domain"/>
    <property type="match status" value="2"/>
</dbReference>
<feature type="compositionally biased region" description="Low complexity" evidence="4">
    <location>
        <begin position="264"/>
        <end position="275"/>
    </location>
</feature>
<gene>
    <name evidence="5" type="ORF">KIPB_003999</name>
</gene>
<dbReference type="PANTHER" id="PTHR24198:SF165">
    <property type="entry name" value="ANKYRIN REPEAT-CONTAINING PROTEIN-RELATED"/>
    <property type="match status" value="1"/>
</dbReference>
<dbReference type="Pfam" id="PF12796">
    <property type="entry name" value="Ank_2"/>
    <property type="match status" value="1"/>
</dbReference>
<dbReference type="Proteomes" id="UP000265618">
    <property type="component" value="Unassembled WGS sequence"/>
</dbReference>
<feature type="region of interest" description="Disordered" evidence="4">
    <location>
        <begin position="512"/>
        <end position="531"/>
    </location>
</feature>
<evidence type="ECO:0000256" key="4">
    <source>
        <dbReference type="SAM" id="MobiDB-lite"/>
    </source>
</evidence>
<dbReference type="SMART" id="SM00248">
    <property type="entry name" value="ANK"/>
    <property type="match status" value="5"/>
</dbReference>
<evidence type="ECO:0000256" key="2">
    <source>
        <dbReference type="ARBA" id="ARBA00023043"/>
    </source>
</evidence>
<comment type="caution">
    <text evidence="5">The sequence shown here is derived from an EMBL/GenBank/DDBJ whole genome shotgun (WGS) entry which is preliminary data.</text>
</comment>
<feature type="repeat" description="ANK" evidence="3">
    <location>
        <begin position="100"/>
        <end position="132"/>
    </location>
</feature>
<dbReference type="OrthoDB" id="5406014at2759"/>
<feature type="region of interest" description="Disordered" evidence="4">
    <location>
        <begin position="398"/>
        <end position="468"/>
    </location>
</feature>
<dbReference type="PROSITE" id="PS50088">
    <property type="entry name" value="ANK_REPEAT"/>
    <property type="match status" value="3"/>
</dbReference>
<feature type="region of interest" description="Disordered" evidence="4">
    <location>
        <begin position="247"/>
        <end position="283"/>
    </location>
</feature>
<keyword evidence="6" id="KW-1185">Reference proteome</keyword>
<dbReference type="SUPFAM" id="SSF48403">
    <property type="entry name" value="Ankyrin repeat"/>
    <property type="match status" value="2"/>
</dbReference>
<proteinExistence type="predicted"/>
<evidence type="ECO:0000256" key="1">
    <source>
        <dbReference type="ARBA" id="ARBA00022737"/>
    </source>
</evidence>
<sequence>MLQGVAGSVDISMGVLGGQSLLHMLVLHNLHSTLSHVLCNPHRYTKCPDTEIEAAGRNISLNVGDIQGNTPLHSAITARHPLCTEILLSHGVSTECRNIFGLTPLHEACLRADSMGVSMLLGAGADPHSRVLHSSWPDASTHLMDMVHGKQDLTSAWIVSHVRHCTPLCCVAAATLGVEATPSGIDTESVLDVDMKGGRTDRGWGTPFSLESVRLDWSSDPDIVAVLSGCKNGQQDVGVSVHTSMFTPRGTDVERETTRERTDSTSSIQSSVHSSLGQNSNRSPALHPLYKESSLHSWIGVRLDSNVTLKGSLLCAARLLVTDPTVNGAYPGASSVTPIQVASLVGCAPLVDLLLTCGAVVGDGVSRDPNSACYQDTLLAAVSSGCGVSGIRPLRQTLPRRTFHPPPFSDSTDESGFEMTDDESGGGTPLSVHCVTGGLARHTGKRTGPSMFSPERFGPRGLESDPSLSSAYRRIRTMGRKGSGFVKVDDTLESDPLGVQILECIGVLSREGELSGPRTGTRSEGSGDLDTSTSLHQVRLQFLPKLEGDVGFLPPNRTVSMVLAAMYGNRNTLARLMTAAPYFEMAAVSALSGNGTGMTFVPTACCLFAAAAYDHASTVSYLLGAVSYPYSVVVGALSLACLMAAPATATLLVDKVKRGDLVASQRLVVGSHTVNASPLTLALVGGSNGCVVPVLDTVRRIPSSSYRKGDASPVHLAIRAGHSVTVVERLLNLGADATLEDLDAAARLRDSDACKLIGNHVSKMSPKEFRDLGGVASLCTSMLSVDKGREESFVGIAEARTHSKVVLEKRSLTYLEAIRLHSHYMLLTRPGSSFPFAAAHHLKKGLAVAPYPKAAGTPLLPSPPVQTTADAHCETDTSMGTDTASDSEEDSADPTGVEVCPRQTVSALFAEADLEGVKGRTSLVVNPEHVLAVREFCERVLPPMLKILARLFKKHYGESYSDAPDRLVLAAELPLPAFVQMVTIQQDGFSTLGRMAVTGCESSLKVCLSLCGTGQMPRVLVTELAKCLPLAVLSGSYQVVTVLAEAGLVGQGESLSVGTKLCSLALGRQADTFKEVLVEALYEDVMEVDPRGGNPPLEGFCLPRCSFSMQSPLACAAMGGPVHLHAQDSSETLPESGSVVSVVSQEGGVSSEDSVYRMVLEEALCLPDEVSSGVAGWNPMHLLALRGAEGLLRYSLESPEVVSACRLSASLPTGGSGTSYPPLCRIDGWSLRLCISSGRQGWCLYQGPCVCPGPLP</sequence>
<feature type="compositionally biased region" description="Acidic residues" evidence="4">
    <location>
        <begin position="411"/>
        <end position="424"/>
    </location>
</feature>
<evidence type="ECO:0000313" key="5">
    <source>
        <dbReference type="EMBL" id="GIQ82798.1"/>
    </source>
</evidence>
<evidence type="ECO:0000313" key="6">
    <source>
        <dbReference type="Proteomes" id="UP000265618"/>
    </source>
</evidence>
<keyword evidence="2 3" id="KW-0040">ANK repeat</keyword>
<protein>
    <recommendedName>
        <fullName evidence="7">Ankyrin repeat-containing domain-containing protein</fullName>
    </recommendedName>
</protein>
<reference evidence="5 6" key="1">
    <citation type="journal article" date="2018" name="PLoS ONE">
        <title>The draft genome of Kipferlia bialata reveals reductive genome evolution in fornicate parasites.</title>
        <authorList>
            <person name="Tanifuji G."/>
            <person name="Takabayashi S."/>
            <person name="Kume K."/>
            <person name="Takagi M."/>
            <person name="Nakayama T."/>
            <person name="Kamikawa R."/>
            <person name="Inagaki Y."/>
            <person name="Hashimoto T."/>
        </authorList>
    </citation>
    <scope>NUCLEOTIDE SEQUENCE [LARGE SCALE GENOMIC DNA]</scope>
    <source>
        <strain evidence="5">NY0173</strain>
    </source>
</reference>